<dbReference type="SMART" id="SM00448">
    <property type="entry name" value="REC"/>
    <property type="match status" value="1"/>
</dbReference>
<feature type="domain" description="Response regulatory" evidence="4">
    <location>
        <begin position="5"/>
        <end position="119"/>
    </location>
</feature>
<feature type="domain" description="HPt" evidence="5">
    <location>
        <begin position="148"/>
        <end position="242"/>
    </location>
</feature>
<dbReference type="SUPFAM" id="SSF47226">
    <property type="entry name" value="Histidine-containing phosphotransfer domain, HPT domain"/>
    <property type="match status" value="1"/>
</dbReference>
<keyword evidence="7" id="KW-1185">Reference proteome</keyword>
<name>A0ABQ6PRG8_9BACT</name>
<sequence>MKSKKILIVEDNDLNRKLFENLIGQLHTYESAKNGLEALEKSVQSEFDLILMDIQMPQMDGFTALKELKSQAHQNCPIVAVTAYAEESERGSFLEQGFDDLITKPIRPREFLETIQMHLSREIPNKKHPLKSGSGQILDMAIIEQLFKYNSKSTLKKVFEDFLHECNQTIQLLQNPAADPEEVLTSLHTLKGNSGTLGAQRIFSVCQNGEAELRSKSNFQTKQLRENLENEMKEFNRFLNQQTIFES</sequence>
<dbReference type="Pfam" id="PF00072">
    <property type="entry name" value="Response_reg"/>
    <property type="match status" value="1"/>
</dbReference>
<dbReference type="InterPro" id="IPR036641">
    <property type="entry name" value="HPT_dom_sf"/>
</dbReference>
<dbReference type="PANTHER" id="PTHR43719:SF28">
    <property type="entry name" value="PEROXIDE STRESS-ACTIVATED HISTIDINE KINASE MAK1-RELATED"/>
    <property type="match status" value="1"/>
</dbReference>
<proteinExistence type="predicted"/>
<evidence type="ECO:0008006" key="8">
    <source>
        <dbReference type="Google" id="ProtNLM"/>
    </source>
</evidence>
<dbReference type="EMBL" id="BTPD01000007">
    <property type="protein sequence ID" value="GMQ29835.1"/>
    <property type="molecule type" value="Genomic_DNA"/>
</dbReference>
<dbReference type="InterPro" id="IPR050956">
    <property type="entry name" value="2C_system_His_kinase"/>
</dbReference>
<dbReference type="InterPro" id="IPR008207">
    <property type="entry name" value="Sig_transdc_His_kin_Hpt_dom"/>
</dbReference>
<dbReference type="InterPro" id="IPR001789">
    <property type="entry name" value="Sig_transdc_resp-reg_receiver"/>
</dbReference>
<dbReference type="PROSITE" id="PS50894">
    <property type="entry name" value="HPT"/>
    <property type="match status" value="1"/>
</dbReference>
<evidence type="ECO:0000259" key="4">
    <source>
        <dbReference type="PROSITE" id="PS50110"/>
    </source>
</evidence>
<reference evidence="6 7" key="1">
    <citation type="submission" date="2023-08" db="EMBL/GenBank/DDBJ databases">
        <title>Draft genome sequence of Algoriphagus confluentis.</title>
        <authorList>
            <person name="Takatani N."/>
            <person name="Hosokawa M."/>
            <person name="Sawabe T."/>
        </authorList>
    </citation>
    <scope>NUCLEOTIDE SEQUENCE [LARGE SCALE GENOMIC DNA]</scope>
    <source>
        <strain evidence="6 7">NBRC 111222</strain>
    </source>
</reference>
<evidence type="ECO:0000256" key="1">
    <source>
        <dbReference type="ARBA" id="ARBA00022553"/>
    </source>
</evidence>
<feature type="modified residue" description="Phosphohistidine" evidence="2">
    <location>
        <position position="188"/>
    </location>
</feature>
<dbReference type="SUPFAM" id="SSF52172">
    <property type="entry name" value="CheY-like"/>
    <property type="match status" value="1"/>
</dbReference>
<keyword evidence="1 3" id="KW-0597">Phosphoprotein</keyword>
<dbReference type="Pfam" id="PF01627">
    <property type="entry name" value="Hpt"/>
    <property type="match status" value="1"/>
</dbReference>
<dbReference type="PROSITE" id="PS50110">
    <property type="entry name" value="RESPONSE_REGULATORY"/>
    <property type="match status" value="1"/>
</dbReference>
<feature type="modified residue" description="4-aspartylphosphate" evidence="3">
    <location>
        <position position="53"/>
    </location>
</feature>
<organism evidence="6 7">
    <name type="scientific">Algoriphagus confluentis</name>
    <dbReference type="NCBI Taxonomy" id="1697556"/>
    <lineage>
        <taxon>Bacteria</taxon>
        <taxon>Pseudomonadati</taxon>
        <taxon>Bacteroidota</taxon>
        <taxon>Cytophagia</taxon>
        <taxon>Cytophagales</taxon>
        <taxon>Cyclobacteriaceae</taxon>
        <taxon>Algoriphagus</taxon>
    </lineage>
</organism>
<dbReference type="Proteomes" id="UP001338309">
    <property type="component" value="Unassembled WGS sequence"/>
</dbReference>
<dbReference type="InterPro" id="IPR011006">
    <property type="entry name" value="CheY-like_superfamily"/>
</dbReference>
<evidence type="ECO:0000256" key="2">
    <source>
        <dbReference type="PROSITE-ProRule" id="PRU00110"/>
    </source>
</evidence>
<evidence type="ECO:0000256" key="3">
    <source>
        <dbReference type="PROSITE-ProRule" id="PRU00169"/>
    </source>
</evidence>
<dbReference type="RefSeq" id="WP_338224551.1">
    <property type="nucleotide sequence ID" value="NZ_BTPD01000007.1"/>
</dbReference>
<evidence type="ECO:0000313" key="6">
    <source>
        <dbReference type="EMBL" id="GMQ29835.1"/>
    </source>
</evidence>
<dbReference type="Gene3D" id="1.20.120.160">
    <property type="entry name" value="HPT domain"/>
    <property type="match status" value="1"/>
</dbReference>
<comment type="caution">
    <text evidence="6">The sequence shown here is derived from an EMBL/GenBank/DDBJ whole genome shotgun (WGS) entry which is preliminary data.</text>
</comment>
<dbReference type="PANTHER" id="PTHR43719">
    <property type="entry name" value="TWO-COMPONENT HISTIDINE KINASE"/>
    <property type="match status" value="1"/>
</dbReference>
<dbReference type="Gene3D" id="3.40.50.2300">
    <property type="match status" value="1"/>
</dbReference>
<gene>
    <name evidence="6" type="ORF">Aconfl_24780</name>
</gene>
<accession>A0ABQ6PRG8</accession>
<evidence type="ECO:0000313" key="7">
    <source>
        <dbReference type="Proteomes" id="UP001338309"/>
    </source>
</evidence>
<evidence type="ECO:0000259" key="5">
    <source>
        <dbReference type="PROSITE" id="PS50894"/>
    </source>
</evidence>
<protein>
    <recommendedName>
        <fullName evidence="8">Response regulator</fullName>
    </recommendedName>
</protein>